<dbReference type="SUPFAM" id="SSF56574">
    <property type="entry name" value="Serpins"/>
    <property type="match status" value="1"/>
</dbReference>
<dbReference type="Gene3D" id="3.30.497.10">
    <property type="entry name" value="Antithrombin, subunit I, domain 2"/>
    <property type="match status" value="2"/>
</dbReference>
<name>F0SRZ2_RUBBR</name>
<protein>
    <submittedName>
        <fullName evidence="4">Proteinase inhibitor I4 serpin</fullName>
    </submittedName>
</protein>
<dbReference type="Gene3D" id="2.30.42.10">
    <property type="match status" value="1"/>
</dbReference>
<dbReference type="HOGENOM" id="CLU_550806_0_0_0"/>
<dbReference type="GO" id="GO:0004867">
    <property type="term" value="F:serine-type endopeptidase inhibitor activity"/>
    <property type="evidence" value="ECO:0007669"/>
    <property type="project" value="InterPro"/>
</dbReference>
<dbReference type="SMART" id="SM00093">
    <property type="entry name" value="SERPIN"/>
    <property type="match status" value="1"/>
</dbReference>
<dbReference type="EMBL" id="CP002546">
    <property type="protein sequence ID" value="ADY61330.1"/>
    <property type="molecule type" value="Genomic_DNA"/>
</dbReference>
<keyword evidence="2" id="KW-0732">Signal</keyword>
<reference evidence="5" key="1">
    <citation type="submission" date="2011-02" db="EMBL/GenBank/DDBJ databases">
        <title>The complete genome of Planctomyces brasiliensis DSM 5305.</title>
        <authorList>
            <person name="Lucas S."/>
            <person name="Copeland A."/>
            <person name="Lapidus A."/>
            <person name="Bruce D."/>
            <person name="Goodwin L."/>
            <person name="Pitluck S."/>
            <person name="Kyrpides N."/>
            <person name="Mavromatis K."/>
            <person name="Pagani I."/>
            <person name="Ivanova N."/>
            <person name="Ovchinnikova G."/>
            <person name="Lu M."/>
            <person name="Detter J.C."/>
            <person name="Han C."/>
            <person name="Land M."/>
            <person name="Hauser L."/>
            <person name="Markowitz V."/>
            <person name="Cheng J.-F."/>
            <person name="Hugenholtz P."/>
            <person name="Woyke T."/>
            <person name="Wu D."/>
            <person name="Tindall B."/>
            <person name="Pomrenke H.G."/>
            <person name="Brambilla E."/>
            <person name="Klenk H.-P."/>
            <person name="Eisen J.A."/>
        </authorList>
    </citation>
    <scope>NUCLEOTIDE SEQUENCE [LARGE SCALE GENOMIC DNA]</scope>
    <source>
        <strain evidence="5">ATCC 49424 / DSM 5305 / JCM 21570 / NBRC 103401 / IFAM 1448</strain>
    </source>
</reference>
<dbReference type="AlphaFoldDB" id="F0SRZ2"/>
<evidence type="ECO:0000313" key="4">
    <source>
        <dbReference type="EMBL" id="ADY61330.1"/>
    </source>
</evidence>
<dbReference type="RefSeq" id="WP_013630049.1">
    <property type="nucleotide sequence ID" value="NC_015174.1"/>
</dbReference>
<proteinExistence type="inferred from homology"/>
<sequence length="495" mass="54896">MRFSRLLILVCGYCLFCFMGWARQAEAAEKWAESLNEFSLRVAGQLEQDLNQEQGQSICSPLGVLTTLDMMREGAAGETLQELNAFLPLDSSQMERLRSSLQSWQQAGEQQVLFGASLTENDGYGMQTLRVVVGTPAEGSGLAKGDLVFEIDGRPILKSDDYNAAIDAAGPEIELVYFDRSEGKLTRKNITLAVIKNENASRNFVVANSLWHRKAFRLNAEFATVIESRPATELRVLPVNPDKAARSMNEWCSQLLQESVTPFNADQLEEDVKLVAANLVSVSGRWNQQFDPEKTTPQPFQTEQTKSVQVDMMAAERGCEFAQHQGWKAVSLPMQQGKFNVLFVLPPTDEFLPQGEQVAATYSQLTARLKMSPVNLQLPRVTFDSRHTSIGESLSKIGLTTPFDQARADFSRLSMTGQPETFISEFFQQASFQMDENGARATAVTAAISSPRFAVEGPTQTFHANRPFRFFVRESSSGVILFAGQVNSPSPSQQQ</sequence>
<evidence type="ECO:0000256" key="2">
    <source>
        <dbReference type="SAM" id="SignalP"/>
    </source>
</evidence>
<dbReference type="PANTHER" id="PTHR11461:SF211">
    <property type="entry name" value="GH10112P-RELATED"/>
    <property type="match status" value="1"/>
</dbReference>
<dbReference type="PROSITE" id="PS50106">
    <property type="entry name" value="PDZ"/>
    <property type="match status" value="1"/>
</dbReference>
<dbReference type="eggNOG" id="COG4826">
    <property type="taxonomic scope" value="Bacteria"/>
</dbReference>
<dbReference type="InterPro" id="IPR001478">
    <property type="entry name" value="PDZ"/>
</dbReference>
<comment type="similarity">
    <text evidence="1">Belongs to the serpin family.</text>
</comment>
<dbReference type="eggNOG" id="COG0793">
    <property type="taxonomic scope" value="Bacteria"/>
</dbReference>
<evidence type="ECO:0000313" key="5">
    <source>
        <dbReference type="Proteomes" id="UP000006860"/>
    </source>
</evidence>
<feature type="signal peptide" evidence="2">
    <location>
        <begin position="1"/>
        <end position="27"/>
    </location>
</feature>
<dbReference type="InterPro" id="IPR036186">
    <property type="entry name" value="Serpin_sf"/>
</dbReference>
<feature type="chain" id="PRO_5005675335" evidence="2">
    <location>
        <begin position="28"/>
        <end position="495"/>
    </location>
</feature>
<dbReference type="InterPro" id="IPR042178">
    <property type="entry name" value="Serpin_sf_1"/>
</dbReference>
<dbReference type="InterPro" id="IPR023796">
    <property type="entry name" value="Serpin_dom"/>
</dbReference>
<keyword evidence="5" id="KW-1185">Reference proteome</keyword>
<dbReference type="CDD" id="cd00172">
    <property type="entry name" value="serpin"/>
    <property type="match status" value="1"/>
</dbReference>
<dbReference type="OrthoDB" id="9764871at2"/>
<dbReference type="PANTHER" id="PTHR11461">
    <property type="entry name" value="SERINE PROTEASE INHIBITOR, SERPIN"/>
    <property type="match status" value="1"/>
</dbReference>
<dbReference type="KEGG" id="pbs:Plabr_3740"/>
<gene>
    <name evidence="4" type="ordered locus">Plabr_3740</name>
</gene>
<organism evidence="4 5">
    <name type="scientific">Rubinisphaera brasiliensis (strain ATCC 49424 / DSM 5305 / JCM 21570 / IAM 15109 / NBRC 103401 / IFAM 1448)</name>
    <name type="common">Planctomyces brasiliensis</name>
    <dbReference type="NCBI Taxonomy" id="756272"/>
    <lineage>
        <taxon>Bacteria</taxon>
        <taxon>Pseudomonadati</taxon>
        <taxon>Planctomycetota</taxon>
        <taxon>Planctomycetia</taxon>
        <taxon>Planctomycetales</taxon>
        <taxon>Planctomycetaceae</taxon>
        <taxon>Rubinisphaera</taxon>
    </lineage>
</organism>
<dbReference type="STRING" id="756272.Plabr_3740"/>
<dbReference type="SUPFAM" id="SSF50156">
    <property type="entry name" value="PDZ domain-like"/>
    <property type="match status" value="1"/>
</dbReference>
<evidence type="ECO:0000259" key="3">
    <source>
        <dbReference type="PROSITE" id="PS50106"/>
    </source>
</evidence>
<dbReference type="InterPro" id="IPR042185">
    <property type="entry name" value="Serpin_sf_2"/>
</dbReference>
<dbReference type="InterPro" id="IPR036034">
    <property type="entry name" value="PDZ_sf"/>
</dbReference>
<dbReference type="Pfam" id="PF00079">
    <property type="entry name" value="Serpin"/>
    <property type="match status" value="2"/>
</dbReference>
<dbReference type="Proteomes" id="UP000006860">
    <property type="component" value="Chromosome"/>
</dbReference>
<dbReference type="Gene3D" id="2.30.39.10">
    <property type="entry name" value="Alpha-1-antitrypsin, domain 1"/>
    <property type="match status" value="1"/>
</dbReference>
<dbReference type="GO" id="GO:0005615">
    <property type="term" value="C:extracellular space"/>
    <property type="evidence" value="ECO:0007669"/>
    <property type="project" value="InterPro"/>
</dbReference>
<dbReference type="InterPro" id="IPR000215">
    <property type="entry name" value="Serpin_fam"/>
</dbReference>
<feature type="domain" description="PDZ" evidence="3">
    <location>
        <begin position="108"/>
        <end position="181"/>
    </location>
</feature>
<evidence type="ECO:0000256" key="1">
    <source>
        <dbReference type="RuleBase" id="RU000411"/>
    </source>
</evidence>
<accession>F0SRZ2</accession>